<keyword evidence="2" id="KW-1185">Reference proteome</keyword>
<accession>A0A1B1SAE4</accession>
<reference evidence="2" key="1">
    <citation type="submission" date="2016-04" db="EMBL/GenBank/DDBJ databases">
        <title>Complete Genome Sequences of Twelve Strains of a Stable Defined Moderately Diverse Mouse Microbiota 2 (sDMDMm2).</title>
        <authorList>
            <person name="Uchimura Y."/>
            <person name="Wyss M."/>
            <person name="Brugiroux S."/>
            <person name="Limenitakis J.P."/>
            <person name="Stecher B."/>
            <person name="McCoy K.D."/>
            <person name="Macpherson A.J."/>
        </authorList>
    </citation>
    <scope>NUCLEOTIDE SEQUENCE [LARGE SCALE GENOMIC DNA]</scope>
    <source>
        <strain evidence="2">YL27</strain>
    </source>
</reference>
<dbReference type="RefSeq" id="WP_068961066.1">
    <property type="nucleotide sequence ID" value="NZ_CAJTAP010000003.1"/>
</dbReference>
<gene>
    <name evidence="1" type="ORF">A4V02_08510</name>
</gene>
<dbReference type="KEGG" id="pary:A4V02_08510"/>
<dbReference type="NCBIfam" id="TIGR04183">
    <property type="entry name" value="Por_Secre_tail"/>
    <property type="match status" value="1"/>
</dbReference>
<proteinExistence type="predicted"/>
<name>A0A1B1SAE4_9BACT</name>
<organism evidence="1 2">
    <name type="scientific">Muribaculum intestinale</name>
    <dbReference type="NCBI Taxonomy" id="1796646"/>
    <lineage>
        <taxon>Bacteria</taxon>
        <taxon>Pseudomonadati</taxon>
        <taxon>Bacteroidota</taxon>
        <taxon>Bacteroidia</taxon>
        <taxon>Bacteroidales</taxon>
        <taxon>Muribaculaceae</taxon>
        <taxon>Muribaculum</taxon>
    </lineage>
</organism>
<dbReference type="EMBL" id="CP015402">
    <property type="protein sequence ID" value="ANU63763.1"/>
    <property type="molecule type" value="Genomic_DNA"/>
</dbReference>
<dbReference type="Proteomes" id="UP000186351">
    <property type="component" value="Chromosome"/>
</dbReference>
<dbReference type="InterPro" id="IPR026444">
    <property type="entry name" value="Secre_tail"/>
</dbReference>
<evidence type="ECO:0008006" key="3">
    <source>
        <dbReference type="Google" id="ProtNLM"/>
    </source>
</evidence>
<evidence type="ECO:0000313" key="2">
    <source>
        <dbReference type="Proteomes" id="UP000186351"/>
    </source>
</evidence>
<evidence type="ECO:0000313" key="1">
    <source>
        <dbReference type="EMBL" id="ANU63763.1"/>
    </source>
</evidence>
<sequence>MEGYPIITRLAILLGCTVYGFTASATGDNMLVHINGSSTPVQVEISENTKITFDNSTICIAQTAGETTIEVKDIDKIVFDLHTSSIDDTSVSLSDDISFTVAGTLITATSVSESHLSLHIYDTSGRKVAEVSGQGSTDYDFSGAKSGVYIILCGDKTIKYLNR</sequence>
<dbReference type="GeneID" id="65536902"/>
<dbReference type="AlphaFoldDB" id="A0A1B1SAE4"/>
<accession>A0A1Z2XI89</accession>
<protein>
    <recommendedName>
        <fullName evidence="3">T9SS type A sorting domain-containing protein</fullName>
    </recommendedName>
</protein>